<proteinExistence type="predicted"/>
<evidence type="ECO:0000313" key="1">
    <source>
        <dbReference type="EMBL" id="TEY29269.1"/>
    </source>
</evidence>
<keyword evidence="2" id="KW-1185">Reference proteome</keyword>
<accession>A0A4Y8CH11</accession>
<comment type="caution">
    <text evidence="1">The sequence shown here is derived from an EMBL/GenBank/DDBJ whole genome shotgun (WGS) entry which is preliminary data.</text>
</comment>
<dbReference type="AlphaFoldDB" id="A0A4Y8CH11"/>
<protein>
    <submittedName>
        <fullName evidence="1">Uncharacterized protein</fullName>
    </submittedName>
</protein>
<name>A0A4Y8CH11_9HELO</name>
<reference evidence="1 2" key="1">
    <citation type="submission" date="2017-11" db="EMBL/GenBank/DDBJ databases">
        <title>Comparative genomics of Botrytis spp.</title>
        <authorList>
            <person name="Valero-Jimenez C.A."/>
            <person name="Tapia P."/>
            <person name="Veloso J."/>
            <person name="Silva-Moreno E."/>
            <person name="Staats M."/>
            <person name="Valdes J.H."/>
            <person name="Van Kan J.A.L."/>
        </authorList>
    </citation>
    <scope>NUCLEOTIDE SEQUENCE [LARGE SCALE GENOMIC DNA]</scope>
    <source>
        <strain evidence="1 2">MUCL2830</strain>
    </source>
</reference>
<organism evidence="1 2">
    <name type="scientific">Botryotinia calthae</name>
    <dbReference type="NCBI Taxonomy" id="38488"/>
    <lineage>
        <taxon>Eukaryota</taxon>
        <taxon>Fungi</taxon>
        <taxon>Dikarya</taxon>
        <taxon>Ascomycota</taxon>
        <taxon>Pezizomycotina</taxon>
        <taxon>Leotiomycetes</taxon>
        <taxon>Helotiales</taxon>
        <taxon>Sclerotiniaceae</taxon>
        <taxon>Botryotinia</taxon>
    </lineage>
</organism>
<dbReference type="Proteomes" id="UP000297299">
    <property type="component" value="Unassembled WGS sequence"/>
</dbReference>
<evidence type="ECO:0000313" key="2">
    <source>
        <dbReference type="Proteomes" id="UP000297299"/>
    </source>
</evidence>
<gene>
    <name evidence="1" type="ORF">BOTCAL_0964g00040</name>
</gene>
<dbReference type="EMBL" id="PHWZ01000960">
    <property type="protein sequence ID" value="TEY29269.1"/>
    <property type="molecule type" value="Genomic_DNA"/>
</dbReference>
<sequence>MADQKTFGPGGESQYNGNYELLRTEGVALELCKSSPLKAFQKCVSELLALVFGTRGKMIVV</sequence>